<dbReference type="GO" id="GO:0016020">
    <property type="term" value="C:membrane"/>
    <property type="evidence" value="ECO:0007669"/>
    <property type="project" value="UniProtKB-SubCell"/>
</dbReference>
<comment type="similarity">
    <text evidence="2 10">Belongs to the cation transport ATPase (P-type) (TC 3.A.3) family. Type IB subfamily.</text>
</comment>
<dbReference type="GO" id="GO:0005524">
    <property type="term" value="F:ATP binding"/>
    <property type="evidence" value="ECO:0007669"/>
    <property type="project" value="UniProtKB-UniRule"/>
</dbReference>
<feature type="transmembrane region" description="Helical" evidence="10">
    <location>
        <begin position="1237"/>
        <end position="1261"/>
    </location>
</feature>
<dbReference type="Pfam" id="PF00122">
    <property type="entry name" value="E1-E2_ATPase"/>
    <property type="match status" value="1"/>
</dbReference>
<dbReference type="CDD" id="cd00371">
    <property type="entry name" value="HMA"/>
    <property type="match status" value="3"/>
</dbReference>
<feature type="transmembrane region" description="Helical" evidence="10">
    <location>
        <begin position="488"/>
        <end position="510"/>
    </location>
</feature>
<dbReference type="GO" id="GO:0016887">
    <property type="term" value="F:ATP hydrolysis activity"/>
    <property type="evidence" value="ECO:0007669"/>
    <property type="project" value="InterPro"/>
</dbReference>
<evidence type="ECO:0000256" key="1">
    <source>
        <dbReference type="ARBA" id="ARBA00004141"/>
    </source>
</evidence>
<evidence type="ECO:0000313" key="14">
    <source>
        <dbReference type="Proteomes" id="UP000015241"/>
    </source>
</evidence>
<dbReference type="InParanoid" id="S8FQZ7"/>
<evidence type="ECO:0000256" key="9">
    <source>
        <dbReference type="ARBA" id="ARBA00023136"/>
    </source>
</evidence>
<dbReference type="SUPFAM" id="SSF81653">
    <property type="entry name" value="Calcium ATPase, transduction domain A"/>
    <property type="match status" value="1"/>
</dbReference>
<dbReference type="InterPro" id="IPR023214">
    <property type="entry name" value="HAD_sf"/>
</dbReference>
<evidence type="ECO:0000256" key="7">
    <source>
        <dbReference type="ARBA" id="ARBA00022967"/>
    </source>
</evidence>
<evidence type="ECO:0000256" key="11">
    <source>
        <dbReference type="SAM" id="MobiDB-lite"/>
    </source>
</evidence>
<name>S8FQZ7_FOMSC</name>
<keyword evidence="8 10" id="KW-1133">Transmembrane helix</keyword>
<dbReference type="Gene3D" id="3.40.1110.10">
    <property type="entry name" value="Calcium-transporting ATPase, cytoplasmic domain N"/>
    <property type="match status" value="1"/>
</dbReference>
<protein>
    <recommendedName>
        <fullName evidence="12">HMA domain-containing protein</fullName>
    </recommendedName>
</protein>
<dbReference type="InterPro" id="IPR059000">
    <property type="entry name" value="ATPase_P-type_domA"/>
</dbReference>
<feature type="transmembrane region" description="Helical" evidence="10">
    <location>
        <begin position="586"/>
        <end position="607"/>
    </location>
</feature>
<dbReference type="InterPro" id="IPR006121">
    <property type="entry name" value="HMA_dom"/>
</dbReference>
<dbReference type="PROSITE" id="PS00154">
    <property type="entry name" value="ATPASE_E1_E2"/>
    <property type="match status" value="1"/>
</dbReference>
<dbReference type="SUPFAM" id="SSF56784">
    <property type="entry name" value="HAD-like"/>
    <property type="match status" value="1"/>
</dbReference>
<dbReference type="NCBIfam" id="TIGR01525">
    <property type="entry name" value="ATPase-IB_hvy"/>
    <property type="match status" value="1"/>
</dbReference>
<dbReference type="STRING" id="743788.S8FQZ7"/>
<dbReference type="SFLD" id="SFLDS00003">
    <property type="entry name" value="Haloacid_Dehalogenase"/>
    <property type="match status" value="1"/>
</dbReference>
<evidence type="ECO:0000256" key="2">
    <source>
        <dbReference type="ARBA" id="ARBA00006024"/>
    </source>
</evidence>
<evidence type="ECO:0000259" key="12">
    <source>
        <dbReference type="PROSITE" id="PS50846"/>
    </source>
</evidence>
<dbReference type="Pfam" id="PF00403">
    <property type="entry name" value="HMA"/>
    <property type="match status" value="3"/>
</dbReference>
<proteinExistence type="inferred from homology"/>
<evidence type="ECO:0000256" key="8">
    <source>
        <dbReference type="ARBA" id="ARBA00022989"/>
    </source>
</evidence>
<dbReference type="SUPFAM" id="SSF81660">
    <property type="entry name" value="Metal cation-transporting ATPase, ATP-binding domain N"/>
    <property type="match status" value="1"/>
</dbReference>
<feature type="compositionally biased region" description="Basic and acidic residues" evidence="11">
    <location>
        <begin position="160"/>
        <end position="182"/>
    </location>
</feature>
<feature type="domain" description="HMA" evidence="12">
    <location>
        <begin position="40"/>
        <end position="106"/>
    </location>
</feature>
<dbReference type="Pfam" id="PF00702">
    <property type="entry name" value="Hydrolase"/>
    <property type="match status" value="1"/>
</dbReference>
<feature type="transmembrane region" description="Helical" evidence="10">
    <location>
        <begin position="815"/>
        <end position="839"/>
    </location>
</feature>
<dbReference type="SUPFAM" id="SSF55008">
    <property type="entry name" value="HMA, heavy metal-associated domain"/>
    <property type="match status" value="3"/>
</dbReference>
<dbReference type="InterPro" id="IPR044492">
    <property type="entry name" value="P_typ_ATPase_HD_dom"/>
</dbReference>
<feature type="region of interest" description="Disordered" evidence="11">
    <location>
        <begin position="668"/>
        <end position="696"/>
    </location>
</feature>
<dbReference type="PROSITE" id="PS01047">
    <property type="entry name" value="HMA_1"/>
    <property type="match status" value="3"/>
</dbReference>
<dbReference type="PROSITE" id="PS50846">
    <property type="entry name" value="HMA_2"/>
    <property type="match status" value="3"/>
</dbReference>
<sequence length="1270" mass="135860">MAARPAIYSLRSSRRLASTGRGPFPYMDALTNPNRDDSDLATTVFLSNLHCSSCVHSIQNAVSSLSPAPTSVEVSIVTQTVTVRHPKDLSRAAIDNAIEEAGFDIVSGPEDNDLPRAQSTPLASFSLSQNLTRLGTPFTPIKQRHLAQCAACQADQRASLERGVESSTTLHEEKSSPSHDGEIYLPSQQKAEMPPASPTKPERSTAASAVSDDHCQQQVTLSIGGMTCASCSSAVTDALSELPGVSEVVVNLLGNSATLTIERADLVPTVTETVEDIGYEAEVISVEPFIPAAPKAIRTTEAPQRVTLSVGGMTCVACSNTVTDVLKGVPGVSNPIVNLLGASATLVVESRDIIPQVVESIEDAGYEAEVVNTEPMKPEKGGEQEIGPRNVALRVDGLFCSHCPSKVMDVISSFGDRVTILKPITDHTDPFLRISYVPSPPTFTLRHIIHSISSAQSPNGTLFTATIHHTPSLEDRARRMQQREQRHILERLVFSVFATIPTFIIGIVYMDLLPSSHPGRMWVMEPFWTGNTSRASWALFFCATPVMFYSAGAFHRRSLKEMWALWKPGSRTPVWKRFVRFGSMNLLVSTGVSVAYFASIALLALAASQPASTDGKGDTTTYFDSVVFLTMFLLIGRFLEAYSKGRTADAITALGKLRPASALIVVPTSEKEQYTHSPSGSTLDDTDLEKGDDSREKRELYIAPGTRIERIDAELLEVGDTVRVQHGGSPPADGTIVAGDGGAFDESSLTGESRLVKKQVGDDVFLGTINKGAVVEVRVNAIGGETMLDHIVKVVREGQTRRAPIERVADMITGYFVPVVTLLAVITWVVWLGLGLGGALPPSYLDVDIGGWVVWSLEFAISVFVVACPCGIGLAAPTALLVGSGLAAKHGILARGGGEAFQEAAQLDIVVFDKTGTLTEGGDPKVTDAEIVEQPEDSRWTRAVVLGLAAELESASSHPLATAIRQHCSENGASSQTGASFDETPGRGVKAEFGKLQCSAIIGNEAWMTENGCSIDGRQANQLDMWKSEGKSVVLLAIRDESVAVPAFSLFGLFAIADPLRPEAKSVIGHLHDQSIGTWMISGDNETTAKAVARMVGIPETNVIAGVLPHEKADRIRWLQQVGMKRPQPSLRRLFGKQKTNERCVVAMVGDGINDAPALTAADVGIAIGSGSDVAISSAAFILVSSNLYTLLTLTDLSRKVFNRVKFNFFWALFYNMIAVPIAAGVIYPAGNARLPPAWASLLMALSSVSVVCSSLALKLYKAPATAQAM</sequence>
<dbReference type="GO" id="GO:0055070">
    <property type="term" value="P:copper ion homeostasis"/>
    <property type="evidence" value="ECO:0007669"/>
    <property type="project" value="TreeGrafter"/>
</dbReference>
<dbReference type="SFLD" id="SFLDG00002">
    <property type="entry name" value="C1.7:_P-type_atpase_like"/>
    <property type="match status" value="1"/>
</dbReference>
<dbReference type="PANTHER" id="PTHR43520:SF32">
    <property type="entry name" value="COPPER RESISTANCE P-TYPE ATPASE (EUROFUNG)"/>
    <property type="match status" value="1"/>
</dbReference>
<dbReference type="CDD" id="cd02094">
    <property type="entry name" value="P-type_ATPase_Cu-like"/>
    <property type="match status" value="1"/>
</dbReference>
<keyword evidence="9 10" id="KW-0472">Membrane</keyword>
<organism evidence="13 14">
    <name type="scientific">Fomitopsis schrenkii</name>
    <name type="common">Brown rot fungus</name>
    <dbReference type="NCBI Taxonomy" id="2126942"/>
    <lineage>
        <taxon>Eukaryota</taxon>
        <taxon>Fungi</taxon>
        <taxon>Dikarya</taxon>
        <taxon>Basidiomycota</taxon>
        <taxon>Agaricomycotina</taxon>
        <taxon>Agaricomycetes</taxon>
        <taxon>Polyporales</taxon>
        <taxon>Fomitopsis</taxon>
    </lineage>
</organism>
<dbReference type="PRINTS" id="PR00120">
    <property type="entry name" value="HATPASE"/>
</dbReference>
<dbReference type="eggNOG" id="KOG0207">
    <property type="taxonomic scope" value="Eukaryota"/>
</dbReference>
<keyword evidence="3 10" id="KW-0812">Transmembrane</keyword>
<dbReference type="GO" id="GO:0043682">
    <property type="term" value="F:P-type divalent copper transporter activity"/>
    <property type="evidence" value="ECO:0007669"/>
    <property type="project" value="TreeGrafter"/>
</dbReference>
<keyword evidence="6 10" id="KW-0067">ATP-binding</keyword>
<evidence type="ECO:0000313" key="13">
    <source>
        <dbReference type="EMBL" id="EPT03666.1"/>
    </source>
</evidence>
<dbReference type="Gene3D" id="3.30.70.100">
    <property type="match status" value="3"/>
</dbReference>
<dbReference type="Proteomes" id="UP000015241">
    <property type="component" value="Unassembled WGS sequence"/>
</dbReference>
<evidence type="ECO:0000256" key="10">
    <source>
        <dbReference type="RuleBase" id="RU362081"/>
    </source>
</evidence>
<feature type="domain" description="HMA" evidence="12">
    <location>
        <begin position="217"/>
        <end position="282"/>
    </location>
</feature>
<dbReference type="SUPFAM" id="SSF81665">
    <property type="entry name" value="Calcium ATPase, transmembrane domain M"/>
    <property type="match status" value="1"/>
</dbReference>
<evidence type="ECO:0000256" key="3">
    <source>
        <dbReference type="ARBA" id="ARBA00022692"/>
    </source>
</evidence>
<dbReference type="NCBIfam" id="TIGR01494">
    <property type="entry name" value="ATPase_P-type"/>
    <property type="match status" value="2"/>
</dbReference>
<dbReference type="OrthoDB" id="432719at2759"/>
<dbReference type="InterPro" id="IPR027256">
    <property type="entry name" value="P-typ_ATPase_IB"/>
</dbReference>
<keyword evidence="5 10" id="KW-0547">Nucleotide-binding</keyword>
<dbReference type="Gene3D" id="3.40.50.1000">
    <property type="entry name" value="HAD superfamily/HAD-like"/>
    <property type="match status" value="1"/>
</dbReference>
<dbReference type="InterPro" id="IPR001757">
    <property type="entry name" value="P_typ_ATPase"/>
</dbReference>
<feature type="transmembrane region" description="Helical" evidence="10">
    <location>
        <begin position="859"/>
        <end position="882"/>
    </location>
</feature>
<evidence type="ECO:0000256" key="5">
    <source>
        <dbReference type="ARBA" id="ARBA00022741"/>
    </source>
</evidence>
<dbReference type="PANTHER" id="PTHR43520">
    <property type="entry name" value="ATP7, ISOFORM B"/>
    <property type="match status" value="1"/>
</dbReference>
<feature type="transmembrane region" description="Helical" evidence="10">
    <location>
        <begin position="619"/>
        <end position="639"/>
    </location>
</feature>
<comment type="subcellular location">
    <subcellularLocation>
        <location evidence="1">Membrane</location>
        <topology evidence="1">Multi-pass membrane protein</topology>
    </subcellularLocation>
</comment>
<dbReference type="FunFam" id="2.70.150.10:FF:000068">
    <property type="entry name" value="Copper resistance-associated P-type ATPase"/>
    <property type="match status" value="1"/>
</dbReference>
<dbReference type="EMBL" id="KE504129">
    <property type="protein sequence ID" value="EPT03666.1"/>
    <property type="molecule type" value="Genomic_DNA"/>
</dbReference>
<dbReference type="InterPro" id="IPR023298">
    <property type="entry name" value="ATPase_P-typ_TM_dom_sf"/>
</dbReference>
<dbReference type="InterPro" id="IPR023299">
    <property type="entry name" value="ATPase_P-typ_cyto_dom_N"/>
</dbReference>
<evidence type="ECO:0000256" key="4">
    <source>
        <dbReference type="ARBA" id="ARBA00022723"/>
    </source>
</evidence>
<dbReference type="FunFam" id="3.30.70.100:FF:000001">
    <property type="entry name" value="ATPase copper transporting beta"/>
    <property type="match status" value="1"/>
</dbReference>
<feature type="domain" description="HMA" evidence="12">
    <location>
        <begin position="304"/>
        <end position="369"/>
    </location>
</feature>
<reference evidence="13 14" key="1">
    <citation type="journal article" date="2012" name="Science">
        <title>The Paleozoic origin of enzymatic lignin decomposition reconstructed from 31 fungal genomes.</title>
        <authorList>
            <person name="Floudas D."/>
            <person name="Binder M."/>
            <person name="Riley R."/>
            <person name="Barry K."/>
            <person name="Blanchette R.A."/>
            <person name="Henrissat B."/>
            <person name="Martinez A.T."/>
            <person name="Otillar R."/>
            <person name="Spatafora J.W."/>
            <person name="Yadav J.S."/>
            <person name="Aerts A."/>
            <person name="Benoit I."/>
            <person name="Boyd A."/>
            <person name="Carlson A."/>
            <person name="Copeland A."/>
            <person name="Coutinho P.M."/>
            <person name="de Vries R.P."/>
            <person name="Ferreira P."/>
            <person name="Findley K."/>
            <person name="Foster B."/>
            <person name="Gaskell J."/>
            <person name="Glotzer D."/>
            <person name="Gorecki P."/>
            <person name="Heitman J."/>
            <person name="Hesse C."/>
            <person name="Hori C."/>
            <person name="Igarashi K."/>
            <person name="Jurgens J.A."/>
            <person name="Kallen N."/>
            <person name="Kersten P."/>
            <person name="Kohler A."/>
            <person name="Kuees U."/>
            <person name="Kumar T.K.A."/>
            <person name="Kuo A."/>
            <person name="LaButti K."/>
            <person name="Larrondo L.F."/>
            <person name="Lindquist E."/>
            <person name="Ling A."/>
            <person name="Lombard V."/>
            <person name="Lucas S."/>
            <person name="Lundell T."/>
            <person name="Martin R."/>
            <person name="McLaughlin D.J."/>
            <person name="Morgenstern I."/>
            <person name="Morin E."/>
            <person name="Murat C."/>
            <person name="Nagy L.G."/>
            <person name="Nolan M."/>
            <person name="Ohm R.A."/>
            <person name="Patyshakuliyeva A."/>
            <person name="Rokas A."/>
            <person name="Ruiz-Duenas F.J."/>
            <person name="Sabat G."/>
            <person name="Salamov A."/>
            <person name="Samejima M."/>
            <person name="Schmutz J."/>
            <person name="Slot J.C."/>
            <person name="St John F."/>
            <person name="Stenlid J."/>
            <person name="Sun H."/>
            <person name="Sun S."/>
            <person name="Syed K."/>
            <person name="Tsang A."/>
            <person name="Wiebenga A."/>
            <person name="Young D."/>
            <person name="Pisabarro A."/>
            <person name="Eastwood D.C."/>
            <person name="Martin F."/>
            <person name="Cullen D."/>
            <person name="Grigoriev I.V."/>
            <person name="Hibbett D.S."/>
        </authorList>
    </citation>
    <scope>NUCLEOTIDE SEQUENCE</scope>
    <source>
        <strain evidence="14">FP-58527</strain>
    </source>
</reference>
<dbReference type="InterPro" id="IPR036163">
    <property type="entry name" value="HMA_dom_sf"/>
</dbReference>
<dbReference type="PRINTS" id="PR00119">
    <property type="entry name" value="CATATPASE"/>
</dbReference>
<dbReference type="InterPro" id="IPR008250">
    <property type="entry name" value="ATPase_P-typ_transduc_dom_A_sf"/>
</dbReference>
<dbReference type="GO" id="GO:0005507">
    <property type="term" value="F:copper ion binding"/>
    <property type="evidence" value="ECO:0007669"/>
    <property type="project" value="TreeGrafter"/>
</dbReference>
<feature type="transmembrane region" description="Helical" evidence="10">
    <location>
        <begin position="1209"/>
        <end position="1231"/>
    </location>
</feature>
<dbReference type="InterPro" id="IPR036412">
    <property type="entry name" value="HAD-like_sf"/>
</dbReference>
<keyword evidence="7" id="KW-1278">Translocase</keyword>
<dbReference type="AlphaFoldDB" id="S8FQZ7"/>
<feature type="transmembrane region" description="Helical" evidence="10">
    <location>
        <begin position="535"/>
        <end position="554"/>
    </location>
</feature>
<evidence type="ECO:0000256" key="6">
    <source>
        <dbReference type="ARBA" id="ARBA00022840"/>
    </source>
</evidence>
<keyword evidence="4 10" id="KW-0479">Metal-binding</keyword>
<dbReference type="HOGENOM" id="CLU_001771_0_2_1"/>
<feature type="region of interest" description="Disordered" evidence="11">
    <location>
        <begin position="160"/>
        <end position="211"/>
    </location>
</feature>
<dbReference type="SFLD" id="SFLDF00027">
    <property type="entry name" value="p-type_atpase"/>
    <property type="match status" value="1"/>
</dbReference>
<gene>
    <name evidence="13" type="ORF">FOMPIDRAFT_86936</name>
</gene>
<keyword evidence="14" id="KW-1185">Reference proteome</keyword>
<dbReference type="InterPro" id="IPR018303">
    <property type="entry name" value="ATPase_P-typ_P_site"/>
</dbReference>
<accession>S8FQZ7</accession>
<dbReference type="InterPro" id="IPR017969">
    <property type="entry name" value="Heavy-metal-associated_CS"/>
</dbReference>
<dbReference type="Gene3D" id="2.70.150.10">
    <property type="entry name" value="Calcium-transporting ATPase, cytoplasmic transduction domain A"/>
    <property type="match status" value="1"/>
</dbReference>